<name>A0A940SIK0_9BACI</name>
<dbReference type="Pfam" id="PF10676">
    <property type="entry name" value="gerPA"/>
    <property type="match status" value="1"/>
</dbReference>
<evidence type="ECO:0000313" key="1">
    <source>
        <dbReference type="EMBL" id="MBP0724561.1"/>
    </source>
</evidence>
<dbReference type="RefSeq" id="WP_209403233.1">
    <property type="nucleotide sequence ID" value="NZ_JAGIYQ010000003.1"/>
</dbReference>
<dbReference type="InterPro" id="IPR019618">
    <property type="entry name" value="Spore_germination_GerPA"/>
</dbReference>
<gene>
    <name evidence="1" type="ORF">J5Y03_05090</name>
</gene>
<dbReference type="AlphaFoldDB" id="A0A940SIK0"/>
<dbReference type="Proteomes" id="UP000682134">
    <property type="component" value="Unassembled WGS sequence"/>
</dbReference>
<reference evidence="1" key="1">
    <citation type="submission" date="2021-04" db="EMBL/GenBank/DDBJ databases">
        <title>Genome seq and assembly of Bacillus sp.</title>
        <authorList>
            <person name="Chhetri G."/>
        </authorList>
    </citation>
    <scope>NUCLEOTIDE SEQUENCE</scope>
    <source>
        <strain evidence="1">RG28</strain>
    </source>
</reference>
<dbReference type="PANTHER" id="PTHR37808:SF3">
    <property type="entry name" value="SPORE GERMINATION PROTEIN GERPA-RELATED"/>
    <property type="match status" value="1"/>
</dbReference>
<comment type="caution">
    <text evidence="1">The sequence shown here is derived from an EMBL/GenBank/DDBJ whole genome shotgun (WGS) entry which is preliminary data.</text>
</comment>
<dbReference type="PANTHER" id="PTHR37808">
    <property type="entry name" value="SPORE GERMINATION PROTEIN-LIKE PROTEIN YDZR-RELATED"/>
    <property type="match status" value="1"/>
</dbReference>
<organism evidence="1 2">
    <name type="scientific">Gottfriedia endophytica</name>
    <dbReference type="NCBI Taxonomy" id="2820819"/>
    <lineage>
        <taxon>Bacteria</taxon>
        <taxon>Bacillati</taxon>
        <taxon>Bacillota</taxon>
        <taxon>Bacilli</taxon>
        <taxon>Bacillales</taxon>
        <taxon>Bacillaceae</taxon>
        <taxon>Gottfriedia</taxon>
    </lineage>
</organism>
<sequence length="73" mass="7535">MPASVGFINIVSVGTGSVINIGDTYTIAPRSEAKTFAGAGSFNTGNGLTVYNNKSISNVNDSDQFDQNIAGTF</sequence>
<evidence type="ECO:0000313" key="2">
    <source>
        <dbReference type="Proteomes" id="UP000682134"/>
    </source>
</evidence>
<accession>A0A940SIK0</accession>
<dbReference type="EMBL" id="JAGIYQ010000003">
    <property type="protein sequence ID" value="MBP0724561.1"/>
    <property type="molecule type" value="Genomic_DNA"/>
</dbReference>
<proteinExistence type="predicted"/>
<protein>
    <submittedName>
        <fullName evidence="1">Spore germination protein</fullName>
    </submittedName>
</protein>
<keyword evidence="2" id="KW-1185">Reference proteome</keyword>